<comment type="caution">
    <text evidence="1">The sequence shown here is derived from an EMBL/GenBank/DDBJ whole genome shotgun (WGS) entry which is preliminary data.</text>
</comment>
<keyword evidence="2" id="KW-1185">Reference proteome</keyword>
<accession>A0A8H4B376</accession>
<protein>
    <submittedName>
        <fullName evidence="1">Uncharacterized protein</fullName>
    </submittedName>
</protein>
<dbReference type="Proteomes" id="UP000439903">
    <property type="component" value="Unassembled WGS sequence"/>
</dbReference>
<dbReference type="AlphaFoldDB" id="A0A8H4B376"/>
<name>A0A8H4B376_GIGMA</name>
<gene>
    <name evidence="1" type="ORF">F8M41_015997</name>
</gene>
<organism evidence="1 2">
    <name type="scientific">Gigaspora margarita</name>
    <dbReference type="NCBI Taxonomy" id="4874"/>
    <lineage>
        <taxon>Eukaryota</taxon>
        <taxon>Fungi</taxon>
        <taxon>Fungi incertae sedis</taxon>
        <taxon>Mucoromycota</taxon>
        <taxon>Glomeromycotina</taxon>
        <taxon>Glomeromycetes</taxon>
        <taxon>Diversisporales</taxon>
        <taxon>Gigasporaceae</taxon>
        <taxon>Gigaspora</taxon>
    </lineage>
</organism>
<proteinExistence type="predicted"/>
<dbReference type="EMBL" id="WTPW01000035">
    <property type="protein sequence ID" value="KAF0556236.1"/>
    <property type="molecule type" value="Genomic_DNA"/>
</dbReference>
<dbReference type="OrthoDB" id="2334908at2759"/>
<evidence type="ECO:0000313" key="1">
    <source>
        <dbReference type="EMBL" id="KAF0556236.1"/>
    </source>
</evidence>
<sequence>MDSIAAVVKNNIFNPAPTKGIQKGPGASIFPGNFDPLNLNMAAPMFTTKKAIMSLQTLILITWQLLCHCIDNTRITDIKPITAPISIMITRHFIPIALTATDNGVALLRIVKILIKSPTIYSDGIKVVIVDINDKERFQHTLPKRNSLQEEDHLNLDEVLQIIDNQNVLYIKRTSKMDWSNLIDMCEYGYIIESDNIKRASNKSFEIKRDNLNYRLLNSVNNESKIHESTVHSKMFKKVEPTISKSCINLTKNFIKEITDILDNDVGDKALQLRDYQKNMPIFMHDVSILVALFYQKIQASFINFSYGATSEIKRIYDDTNENESIRLIGGKFTDNPKIWVNSLDDFTTWELVETDDNYPLFDYWMINCKIEF</sequence>
<reference evidence="1 2" key="1">
    <citation type="journal article" date="2019" name="Environ. Microbiol.">
        <title>At the nexus of three kingdoms: the genome of the mycorrhizal fungus Gigaspora margarita provides insights into plant, endobacterial and fungal interactions.</title>
        <authorList>
            <person name="Venice F."/>
            <person name="Ghignone S."/>
            <person name="Salvioli di Fossalunga A."/>
            <person name="Amselem J."/>
            <person name="Novero M."/>
            <person name="Xianan X."/>
            <person name="Sedzielewska Toro K."/>
            <person name="Morin E."/>
            <person name="Lipzen A."/>
            <person name="Grigoriev I.V."/>
            <person name="Henrissat B."/>
            <person name="Martin F.M."/>
            <person name="Bonfante P."/>
        </authorList>
    </citation>
    <scope>NUCLEOTIDE SEQUENCE [LARGE SCALE GENOMIC DNA]</scope>
    <source>
        <strain evidence="1 2">BEG34</strain>
    </source>
</reference>
<evidence type="ECO:0000313" key="2">
    <source>
        <dbReference type="Proteomes" id="UP000439903"/>
    </source>
</evidence>